<name>A0ABS2UQS8_9ACTN</name>
<dbReference type="RefSeq" id="WP_205373871.1">
    <property type="nucleotide sequence ID" value="NZ_JAFEJA010000001.1"/>
</dbReference>
<protein>
    <submittedName>
        <fullName evidence="1">Uncharacterized protein</fullName>
    </submittedName>
</protein>
<sequence length="158" mass="17352">MADDGNTIFTLPHGASGFSTRAAGPLPVTDTRAFRRALFTAARAAGGEAGEVERQTYPLSFHTGAVVLREDEHVVLCHAHLPWIAFATERRNWYTEQFGDPPPWASAFAEAGFDVLGREHLLTPLAEVDTSFLSRAEWYNVRTYGVDTLGGVLFNAWA</sequence>
<organism evidence="1 2">
    <name type="scientific">Streptomyces zhihengii</name>
    <dbReference type="NCBI Taxonomy" id="1818004"/>
    <lineage>
        <taxon>Bacteria</taxon>
        <taxon>Bacillati</taxon>
        <taxon>Actinomycetota</taxon>
        <taxon>Actinomycetes</taxon>
        <taxon>Kitasatosporales</taxon>
        <taxon>Streptomycetaceae</taxon>
        <taxon>Streptomyces</taxon>
    </lineage>
</organism>
<gene>
    <name evidence="1" type="ORF">JE024_13735</name>
</gene>
<reference evidence="1 2" key="1">
    <citation type="journal article" date="2016" name="Arch. Microbiol.">
        <title>Streptomyces zhihengii sp. nov., isolated from rhizospheric soil of Psammosilene tunicoides.</title>
        <authorList>
            <person name="Huang M.J."/>
            <person name="Fei J.J."/>
            <person name="Salam N."/>
            <person name="Kim C.J."/>
            <person name="Hozzein W.N."/>
            <person name="Xiao M."/>
            <person name="Huang H.Q."/>
            <person name="Li W.J."/>
        </authorList>
    </citation>
    <scope>NUCLEOTIDE SEQUENCE [LARGE SCALE GENOMIC DNA]</scope>
    <source>
        <strain evidence="1 2">YIM T102</strain>
    </source>
</reference>
<proteinExistence type="predicted"/>
<evidence type="ECO:0000313" key="2">
    <source>
        <dbReference type="Proteomes" id="UP000664109"/>
    </source>
</evidence>
<keyword evidence="2" id="KW-1185">Reference proteome</keyword>
<comment type="caution">
    <text evidence="1">The sequence shown here is derived from an EMBL/GenBank/DDBJ whole genome shotgun (WGS) entry which is preliminary data.</text>
</comment>
<accession>A0ABS2UQS8</accession>
<dbReference type="EMBL" id="JAFEJA010000001">
    <property type="protein sequence ID" value="MBM9619778.1"/>
    <property type="molecule type" value="Genomic_DNA"/>
</dbReference>
<dbReference type="Proteomes" id="UP000664109">
    <property type="component" value="Unassembled WGS sequence"/>
</dbReference>
<evidence type="ECO:0000313" key="1">
    <source>
        <dbReference type="EMBL" id="MBM9619778.1"/>
    </source>
</evidence>